<organism evidence="1 2">
    <name type="scientific">Rhodovastum atsumiense</name>
    <dbReference type="NCBI Taxonomy" id="504468"/>
    <lineage>
        <taxon>Bacteria</taxon>
        <taxon>Pseudomonadati</taxon>
        <taxon>Pseudomonadota</taxon>
        <taxon>Alphaproteobacteria</taxon>
        <taxon>Acetobacterales</taxon>
        <taxon>Acetobacteraceae</taxon>
        <taxon>Rhodovastum</taxon>
    </lineage>
</organism>
<protein>
    <recommendedName>
        <fullName evidence="3">Class I SAM-dependent methyltransferase</fullName>
    </recommendedName>
</protein>
<gene>
    <name evidence="1" type="ORF">F1189_01790</name>
</gene>
<accession>A0A5M6J2L5</accession>
<reference evidence="1 2" key="1">
    <citation type="submission" date="2019-09" db="EMBL/GenBank/DDBJ databases">
        <title>Genome sequence of Rhodovastum atsumiense, a diverse member of the Acetobacteraceae family of non-sulfur purple photosynthetic bacteria.</title>
        <authorList>
            <person name="Meyer T."/>
            <person name="Kyndt J."/>
        </authorList>
    </citation>
    <scope>NUCLEOTIDE SEQUENCE [LARGE SCALE GENOMIC DNA]</scope>
    <source>
        <strain evidence="1 2">DSM 21279</strain>
    </source>
</reference>
<dbReference type="SUPFAM" id="SSF53335">
    <property type="entry name" value="S-adenosyl-L-methionine-dependent methyltransferases"/>
    <property type="match status" value="1"/>
</dbReference>
<dbReference type="AlphaFoldDB" id="A0A5M6J2L5"/>
<dbReference type="Proteomes" id="UP000325255">
    <property type="component" value="Unassembled WGS sequence"/>
</dbReference>
<keyword evidence="2" id="KW-1185">Reference proteome</keyword>
<evidence type="ECO:0000313" key="1">
    <source>
        <dbReference type="EMBL" id="KAA5614347.1"/>
    </source>
</evidence>
<dbReference type="RefSeq" id="WP_150038843.1">
    <property type="nucleotide sequence ID" value="NZ_OW485601.1"/>
</dbReference>
<evidence type="ECO:0000313" key="2">
    <source>
        <dbReference type="Proteomes" id="UP000325255"/>
    </source>
</evidence>
<sequence>MSFVAVRSWLRRLSPPPVMMALSSLPEPAPVPVLAEPDPPDPPEPRWTKPRIAVADSLWGDGFGLPGGEDEILRLAAPLGLSRAATLLLLGAGAGGPARVLAGTLGAWVSGHEADPALVGVAARKLSQAGADIARRAEVAPWDPAAPALRRRGFHHALTLEALRGTPDRPVVLQALLADLAGALRPGGQLVLVELVAGERRDPADSRLAEWARSEGRSPGLVTAAGLTTALAGVGFDVRVVEDISVRHRRLAIEGWVSLLRGLAQDRPAPARAAATVAEAEIWLQRLRLMQAGHLRLMRWHALGPR</sequence>
<comment type="caution">
    <text evidence="1">The sequence shown here is derived from an EMBL/GenBank/DDBJ whole genome shotgun (WGS) entry which is preliminary data.</text>
</comment>
<dbReference type="InterPro" id="IPR029063">
    <property type="entry name" value="SAM-dependent_MTases_sf"/>
</dbReference>
<dbReference type="OrthoDB" id="9765084at2"/>
<proteinExistence type="predicted"/>
<name>A0A5M6J2L5_9PROT</name>
<evidence type="ECO:0008006" key="3">
    <source>
        <dbReference type="Google" id="ProtNLM"/>
    </source>
</evidence>
<dbReference type="Gene3D" id="3.40.50.150">
    <property type="entry name" value="Vaccinia Virus protein VP39"/>
    <property type="match status" value="1"/>
</dbReference>
<dbReference type="EMBL" id="VWPK01000002">
    <property type="protein sequence ID" value="KAA5614347.1"/>
    <property type="molecule type" value="Genomic_DNA"/>
</dbReference>